<accession>A0A2J6Q5U8</accession>
<feature type="region of interest" description="Disordered" evidence="1">
    <location>
        <begin position="1"/>
        <end position="54"/>
    </location>
</feature>
<protein>
    <recommendedName>
        <fullName evidence="2">F-box domain-containing protein</fullName>
    </recommendedName>
</protein>
<proteinExistence type="predicted"/>
<evidence type="ECO:0000256" key="1">
    <source>
        <dbReference type="SAM" id="MobiDB-lite"/>
    </source>
</evidence>
<dbReference type="EMBL" id="KZ613480">
    <property type="protein sequence ID" value="PMD21611.1"/>
    <property type="molecule type" value="Genomic_DNA"/>
</dbReference>
<evidence type="ECO:0000313" key="4">
    <source>
        <dbReference type="Proteomes" id="UP000235672"/>
    </source>
</evidence>
<reference evidence="3 4" key="1">
    <citation type="submission" date="2016-05" db="EMBL/GenBank/DDBJ databases">
        <title>A degradative enzymes factory behind the ericoid mycorrhizal symbiosis.</title>
        <authorList>
            <consortium name="DOE Joint Genome Institute"/>
            <person name="Martino E."/>
            <person name="Morin E."/>
            <person name="Grelet G."/>
            <person name="Kuo A."/>
            <person name="Kohler A."/>
            <person name="Daghino S."/>
            <person name="Barry K."/>
            <person name="Choi C."/>
            <person name="Cichocki N."/>
            <person name="Clum A."/>
            <person name="Copeland A."/>
            <person name="Hainaut M."/>
            <person name="Haridas S."/>
            <person name="Labutti K."/>
            <person name="Lindquist E."/>
            <person name="Lipzen A."/>
            <person name="Khouja H.-R."/>
            <person name="Murat C."/>
            <person name="Ohm R."/>
            <person name="Olson A."/>
            <person name="Spatafora J."/>
            <person name="Veneault-Fourrey C."/>
            <person name="Henrissat B."/>
            <person name="Grigoriev I."/>
            <person name="Martin F."/>
            <person name="Perotto S."/>
        </authorList>
    </citation>
    <scope>NUCLEOTIDE SEQUENCE [LARGE SCALE GENOMIC DNA]</scope>
    <source>
        <strain evidence="3 4">UAMH 7357</strain>
    </source>
</reference>
<dbReference type="AlphaFoldDB" id="A0A2J6Q5U8"/>
<dbReference type="Pfam" id="PF00646">
    <property type="entry name" value="F-box"/>
    <property type="match status" value="1"/>
</dbReference>
<evidence type="ECO:0000259" key="2">
    <source>
        <dbReference type="Pfam" id="PF00646"/>
    </source>
</evidence>
<organism evidence="3 4">
    <name type="scientific">Hyaloscypha hepaticicola</name>
    <dbReference type="NCBI Taxonomy" id="2082293"/>
    <lineage>
        <taxon>Eukaryota</taxon>
        <taxon>Fungi</taxon>
        <taxon>Dikarya</taxon>
        <taxon>Ascomycota</taxon>
        <taxon>Pezizomycotina</taxon>
        <taxon>Leotiomycetes</taxon>
        <taxon>Helotiales</taxon>
        <taxon>Hyaloscyphaceae</taxon>
        <taxon>Hyaloscypha</taxon>
    </lineage>
</organism>
<dbReference type="CDD" id="cd09917">
    <property type="entry name" value="F-box_SF"/>
    <property type="match status" value="1"/>
</dbReference>
<gene>
    <name evidence="3" type="ORF">NA56DRAFT_703249</name>
</gene>
<evidence type="ECO:0000313" key="3">
    <source>
        <dbReference type="EMBL" id="PMD21611.1"/>
    </source>
</evidence>
<keyword evidence="4" id="KW-1185">Reference proteome</keyword>
<dbReference type="InterPro" id="IPR001810">
    <property type="entry name" value="F-box_dom"/>
</dbReference>
<feature type="domain" description="F-box" evidence="2">
    <location>
        <begin position="73"/>
        <end position="110"/>
    </location>
</feature>
<feature type="compositionally biased region" description="Polar residues" evidence="1">
    <location>
        <begin position="1"/>
        <end position="28"/>
    </location>
</feature>
<dbReference type="InterPro" id="IPR036047">
    <property type="entry name" value="F-box-like_dom_sf"/>
</dbReference>
<sequence>MAPSQNNSRQNTDLKITTNNSSREQQVDGSPKNDTVEGDGTTPLKGTIGKHGGEEYNVQETTSGLQHAKGNIDTLPTELALHIFRLLPNASAACLGFTCPRLYSCLKDQHPEPICLRCHDCCGDQPIGSHCIITPGPLCLEYPWWEPWNHKDNLGNRIKKWMGPQYTLVYLPLIYGIAQVLWRYRDWARAAADNKLNIYDPDFRSRLPRPCNKGDNWYAEAMAAIKEDIMRFDNAEDWRTFWLGFSVVLKHENTFNLWFEEFSLEQMHDGIKLLGL</sequence>
<name>A0A2J6Q5U8_9HELO</name>
<dbReference type="Proteomes" id="UP000235672">
    <property type="component" value="Unassembled WGS sequence"/>
</dbReference>
<dbReference type="SUPFAM" id="SSF81383">
    <property type="entry name" value="F-box domain"/>
    <property type="match status" value="1"/>
</dbReference>